<keyword evidence="5" id="KW-1185">Reference proteome</keyword>
<dbReference type="eggNOG" id="COG2227">
    <property type="taxonomic scope" value="Bacteria"/>
</dbReference>
<keyword evidence="1 4" id="KW-0489">Methyltransferase</keyword>
<dbReference type="PANTHER" id="PTHR43861:SF1">
    <property type="entry name" value="TRANS-ACONITATE 2-METHYLTRANSFERASE"/>
    <property type="match status" value="1"/>
</dbReference>
<dbReference type="GO" id="GO:0032259">
    <property type="term" value="P:methylation"/>
    <property type="evidence" value="ECO:0007669"/>
    <property type="project" value="UniProtKB-KW"/>
</dbReference>
<dbReference type="HOGENOM" id="CLU_1276961_0_0_12"/>
<evidence type="ECO:0000313" key="5">
    <source>
        <dbReference type="Proteomes" id="UP000002318"/>
    </source>
</evidence>
<organism evidence="4 5">
    <name type="scientific">Sediminispirochaeta smaragdinae (strain DSM 11293 / JCM 15392 / SEBR 4228)</name>
    <name type="common">Spirochaeta smaragdinae</name>
    <dbReference type="NCBI Taxonomy" id="573413"/>
    <lineage>
        <taxon>Bacteria</taxon>
        <taxon>Pseudomonadati</taxon>
        <taxon>Spirochaetota</taxon>
        <taxon>Spirochaetia</taxon>
        <taxon>Spirochaetales</taxon>
        <taxon>Spirochaetaceae</taxon>
        <taxon>Sediminispirochaeta</taxon>
    </lineage>
</organism>
<dbReference type="Pfam" id="PF13649">
    <property type="entry name" value="Methyltransf_25"/>
    <property type="match status" value="1"/>
</dbReference>
<accession>E1RCQ3</accession>
<dbReference type="OrthoDB" id="9789123at2"/>
<dbReference type="RefSeq" id="WP_013253597.1">
    <property type="nucleotide sequence ID" value="NC_014364.1"/>
</dbReference>
<dbReference type="EMBL" id="CP002116">
    <property type="protein sequence ID" value="ADK80133.1"/>
    <property type="molecule type" value="Genomic_DNA"/>
</dbReference>
<dbReference type="SUPFAM" id="SSF53335">
    <property type="entry name" value="S-adenosyl-L-methionine-dependent methyltransferases"/>
    <property type="match status" value="1"/>
</dbReference>
<dbReference type="AlphaFoldDB" id="E1RCQ3"/>
<dbReference type="KEGG" id="ssm:Spirs_0999"/>
<keyword evidence="2" id="KW-0808">Transferase</keyword>
<name>E1RCQ3_SEDSS</name>
<feature type="domain" description="Methyltransferase" evidence="3">
    <location>
        <begin position="40"/>
        <end position="132"/>
    </location>
</feature>
<dbReference type="InterPro" id="IPR041698">
    <property type="entry name" value="Methyltransf_25"/>
</dbReference>
<evidence type="ECO:0000259" key="3">
    <source>
        <dbReference type="Pfam" id="PF13649"/>
    </source>
</evidence>
<evidence type="ECO:0000256" key="2">
    <source>
        <dbReference type="ARBA" id="ARBA00022679"/>
    </source>
</evidence>
<dbReference type="PANTHER" id="PTHR43861">
    <property type="entry name" value="TRANS-ACONITATE 2-METHYLTRANSFERASE-RELATED"/>
    <property type="match status" value="1"/>
</dbReference>
<proteinExistence type="predicted"/>
<dbReference type="InterPro" id="IPR029063">
    <property type="entry name" value="SAM-dependent_MTases_sf"/>
</dbReference>
<protein>
    <submittedName>
        <fullName evidence="4">Methyltransferase type 11</fullName>
    </submittedName>
</protein>
<gene>
    <name evidence="4" type="ordered locus">Spirs_0999</name>
</gene>
<dbReference type="Proteomes" id="UP000002318">
    <property type="component" value="Chromosome"/>
</dbReference>
<evidence type="ECO:0000313" key="4">
    <source>
        <dbReference type="EMBL" id="ADK80133.1"/>
    </source>
</evidence>
<evidence type="ECO:0000256" key="1">
    <source>
        <dbReference type="ARBA" id="ARBA00022603"/>
    </source>
</evidence>
<dbReference type="GO" id="GO:0008168">
    <property type="term" value="F:methyltransferase activity"/>
    <property type="evidence" value="ECO:0007669"/>
    <property type="project" value="UniProtKB-KW"/>
</dbReference>
<sequence length="216" mass="25232">MVNSYDSDSWKPTSNKAAEASFIEYYAKIFSPYNIDTMHDCTFGSGSLTYPLYKMGYSMSGSDLSENMITLARNYIQQEGLEIEVFQKDFREINLDNKVDCLISTGNSLPHVSNTDLQKAIKNFADQIRSHGYFYFDIRNWDKILSRKIETIPTYYPIRWNLLEKYLEEAGFEIIKRYNHDIFHNFGSKTEAIFEIGSESIFMDVDWYAVLARKIQ</sequence>
<dbReference type="Gene3D" id="3.40.50.150">
    <property type="entry name" value="Vaccinia Virus protein VP39"/>
    <property type="match status" value="1"/>
</dbReference>
<reference evidence="4 5" key="1">
    <citation type="journal article" date="2010" name="Stand. Genomic Sci.">
        <title>Complete genome sequence of Spirochaeta smaragdinae type strain (SEBR 4228).</title>
        <authorList>
            <person name="Mavromatis K."/>
            <person name="Yasawong M."/>
            <person name="Chertkov O."/>
            <person name="Lapidus A."/>
            <person name="Lucas S."/>
            <person name="Nolan M."/>
            <person name="Del Rio T.G."/>
            <person name="Tice H."/>
            <person name="Cheng J.F."/>
            <person name="Pitluck S."/>
            <person name="Liolios K."/>
            <person name="Ivanova N."/>
            <person name="Tapia R."/>
            <person name="Han C."/>
            <person name="Bruce D."/>
            <person name="Goodwin L."/>
            <person name="Pati A."/>
            <person name="Chen A."/>
            <person name="Palaniappan K."/>
            <person name="Land M."/>
            <person name="Hauser L."/>
            <person name="Chang Y.J."/>
            <person name="Jeffries C.D."/>
            <person name="Detter J.C."/>
            <person name="Rohde M."/>
            <person name="Brambilla E."/>
            <person name="Spring S."/>
            <person name="Goker M."/>
            <person name="Sikorski J."/>
            <person name="Woyke T."/>
            <person name="Bristow J."/>
            <person name="Eisen J.A."/>
            <person name="Markowitz V."/>
            <person name="Hugenholtz P."/>
            <person name="Klenk H.P."/>
            <person name="Kyrpides N.C."/>
        </authorList>
    </citation>
    <scope>NUCLEOTIDE SEQUENCE [LARGE SCALE GENOMIC DNA]</scope>
    <source>
        <strain evidence="5">DSM 11293 / JCM 15392 / SEBR 4228</strain>
    </source>
</reference>